<evidence type="ECO:0000313" key="3">
    <source>
        <dbReference type="EMBL" id="ARU18883.1"/>
    </source>
</evidence>
<dbReference type="InterPro" id="IPR046749">
    <property type="entry name" value="SHOCT_2"/>
</dbReference>
<dbReference type="AlphaFoldDB" id="A0A089QJ85"/>
<dbReference type="Pfam" id="PF20612">
    <property type="entry name" value="SHOCT_2"/>
    <property type="match status" value="1"/>
</dbReference>
<organism evidence="2 4">
    <name type="scientific">Ligilactobacillus salivarius</name>
    <dbReference type="NCBI Taxonomy" id="1624"/>
    <lineage>
        <taxon>Bacteria</taxon>
        <taxon>Bacillati</taxon>
        <taxon>Bacillota</taxon>
        <taxon>Bacilli</taxon>
        <taxon>Lactobacillales</taxon>
        <taxon>Lactobacillaceae</taxon>
        <taxon>Ligilactobacillus</taxon>
    </lineage>
</organism>
<accession>A0A089QJ85</accession>
<name>A0A089QJ85_9LACO</name>
<protein>
    <recommendedName>
        <fullName evidence="1">SHOCT-like domain-containing protein</fullName>
    </recommendedName>
</protein>
<feature type="domain" description="SHOCT-like" evidence="1">
    <location>
        <begin position="11"/>
        <end position="62"/>
    </location>
</feature>
<gene>
    <name evidence="3" type="ORF">B7R82_02250</name>
    <name evidence="2" type="ORF">LSJ_1366</name>
</gene>
<dbReference type="RefSeq" id="WP_003672653.1">
    <property type="nucleotide sequence ID" value="NZ_CP007646.1"/>
</dbReference>
<dbReference type="Proteomes" id="UP000195378">
    <property type="component" value="Chromosome"/>
</dbReference>
<evidence type="ECO:0000313" key="4">
    <source>
        <dbReference type="Proteomes" id="UP000029488"/>
    </source>
</evidence>
<evidence type="ECO:0000313" key="2">
    <source>
        <dbReference type="EMBL" id="AIR11026.1"/>
    </source>
</evidence>
<proteinExistence type="predicted"/>
<dbReference type="Proteomes" id="UP000029488">
    <property type="component" value="Chromosome"/>
</dbReference>
<dbReference type="EMBL" id="CP007646">
    <property type="protein sequence ID" value="AIR11026.1"/>
    <property type="molecule type" value="Genomic_DNA"/>
</dbReference>
<sequence>MDKPKMEFKITTQEIIDDLHYHQAQAIAEDFLARGLINQSQFEEIEKLNRQSFPPLLAELMV</sequence>
<reference evidence="3 5" key="2">
    <citation type="submission" date="2017-04" db="EMBL/GenBank/DDBJ databases">
        <title>Complete genome sequence of Lactobacillus salivarius ZLS006, a probiotic strain isolated from healthy piglet.</title>
        <authorList>
            <person name="Zhang D."/>
        </authorList>
    </citation>
    <scope>NUCLEOTIDE SEQUENCE [LARGE SCALE GENOMIC DNA]</scope>
    <source>
        <strain evidence="3 5">ZLS006</strain>
    </source>
</reference>
<dbReference type="EMBL" id="CP020858">
    <property type="protein sequence ID" value="ARU18883.1"/>
    <property type="molecule type" value="Genomic_DNA"/>
</dbReference>
<dbReference type="GeneID" id="57366363"/>
<evidence type="ECO:0000313" key="5">
    <source>
        <dbReference type="Proteomes" id="UP000195378"/>
    </source>
</evidence>
<evidence type="ECO:0000259" key="1">
    <source>
        <dbReference type="Pfam" id="PF20612"/>
    </source>
</evidence>
<reference evidence="2 4" key="1">
    <citation type="journal article" date="2014" name="BMC Genomics">
        <title>Unusual genome complexity in Lactobacillus salivarius JCM1046.</title>
        <authorList>
            <person name="Raftis E.J."/>
            <person name="Forde B.M."/>
            <person name="Claesson M.J."/>
            <person name="O'Toole P.W."/>
        </authorList>
    </citation>
    <scope>NUCLEOTIDE SEQUENCE [LARGE SCALE GENOMIC DNA]</scope>
    <source>
        <strain evidence="2 4">JCM1046</strain>
    </source>
</reference>
<dbReference type="KEGG" id="lsj:LSJ_1366"/>